<reference evidence="2" key="1">
    <citation type="journal article" date="2019" name="Int. J. Syst. Evol. Microbiol.">
        <title>The Global Catalogue of Microorganisms (GCM) 10K type strain sequencing project: providing services to taxonomists for standard genome sequencing and annotation.</title>
        <authorList>
            <consortium name="The Broad Institute Genomics Platform"/>
            <consortium name="The Broad Institute Genome Sequencing Center for Infectious Disease"/>
            <person name="Wu L."/>
            <person name="Ma J."/>
        </authorList>
    </citation>
    <scope>NUCLEOTIDE SEQUENCE [LARGE SCALE GENOMIC DNA]</scope>
    <source>
        <strain evidence="2">CCUG 52537</strain>
    </source>
</reference>
<gene>
    <name evidence="1" type="ORF">ACFQ00_01085</name>
</gene>
<keyword evidence="2" id="KW-1185">Reference proteome</keyword>
<evidence type="ECO:0000313" key="1">
    <source>
        <dbReference type="EMBL" id="MFD0846908.1"/>
    </source>
</evidence>
<evidence type="ECO:0000313" key="2">
    <source>
        <dbReference type="Proteomes" id="UP001597124"/>
    </source>
</evidence>
<accession>A0ABW3BYK1</accession>
<dbReference type="EMBL" id="JBHTIK010000001">
    <property type="protein sequence ID" value="MFD0846908.1"/>
    <property type="molecule type" value="Genomic_DNA"/>
</dbReference>
<comment type="caution">
    <text evidence="1">The sequence shown here is derived from an EMBL/GenBank/DDBJ whole genome shotgun (WGS) entry which is preliminary data.</text>
</comment>
<name>A0ABW3BYK1_SPHXN</name>
<organism evidence="1 2">
    <name type="scientific">Sphingosinicella xenopeptidilytica</name>
    <dbReference type="NCBI Taxonomy" id="364098"/>
    <lineage>
        <taxon>Bacteria</taxon>
        <taxon>Pseudomonadati</taxon>
        <taxon>Pseudomonadota</taxon>
        <taxon>Alphaproteobacteria</taxon>
        <taxon>Sphingomonadales</taxon>
        <taxon>Sphingosinicellaceae</taxon>
        <taxon>Sphingosinicella</taxon>
    </lineage>
</organism>
<proteinExistence type="predicted"/>
<sequence>MTGLSHSAALAPVAPKLAKLIPLLGSDRDGEALATVRALERTLRAAGLDFHALAAAVEHEEAQPVHHDDDPYPDIARGELRQMAEFLYRECRYTLTVKEQQFINSMTYKLAAGLDPTPRQKKWIVDLFDRYQRRAS</sequence>
<protein>
    <submittedName>
        <fullName evidence="1">Uncharacterized protein</fullName>
    </submittedName>
</protein>
<dbReference type="Proteomes" id="UP001597124">
    <property type="component" value="Unassembled WGS sequence"/>
</dbReference>
<dbReference type="RefSeq" id="WP_381484959.1">
    <property type="nucleotide sequence ID" value="NZ_JBHTIK010000001.1"/>
</dbReference>